<feature type="transmembrane region" description="Helical" evidence="1">
    <location>
        <begin position="48"/>
        <end position="68"/>
    </location>
</feature>
<evidence type="ECO:0000313" key="3">
    <source>
        <dbReference type="WBParaSite" id="SMUV_0000620301-mRNA-1"/>
    </source>
</evidence>
<proteinExistence type="predicted"/>
<dbReference type="PANTHER" id="PTHR23360">
    <property type="entry name" value="G-PROTEIN COUPLED RECEPTORS FAMILY 1 PROFILE DOMAIN-CONTAINING PROTEIN-RELATED"/>
    <property type="match status" value="1"/>
</dbReference>
<dbReference type="InterPro" id="IPR019426">
    <property type="entry name" value="7TM_GPCR_serpentine_rcpt_Srv"/>
</dbReference>
<keyword evidence="1" id="KW-0812">Transmembrane</keyword>
<evidence type="ECO:0000313" key="2">
    <source>
        <dbReference type="Proteomes" id="UP000046393"/>
    </source>
</evidence>
<dbReference type="InterPro" id="IPR047130">
    <property type="entry name" value="7TM_GPCR_Srsx_nematod"/>
</dbReference>
<feature type="transmembrane region" description="Helical" evidence="1">
    <location>
        <begin position="139"/>
        <end position="160"/>
    </location>
</feature>
<dbReference type="PANTHER" id="PTHR23360:SF69">
    <property type="entry name" value="G-PROTEIN COUPLED RECEPTORS FAMILY 1 PROFILE DOMAIN-CONTAINING PROTEIN-RELATED"/>
    <property type="match status" value="1"/>
</dbReference>
<dbReference type="Proteomes" id="UP000046393">
    <property type="component" value="Unplaced"/>
</dbReference>
<feature type="transmembrane region" description="Helical" evidence="1">
    <location>
        <begin position="229"/>
        <end position="256"/>
    </location>
</feature>
<keyword evidence="2" id="KW-1185">Reference proteome</keyword>
<keyword evidence="1" id="KW-1133">Transmembrane helix</keyword>
<feature type="transmembrane region" description="Helical" evidence="1">
    <location>
        <begin position="185"/>
        <end position="208"/>
    </location>
</feature>
<protein>
    <submittedName>
        <fullName evidence="3">G_PROTEIN_RECEP_F1_2 domain-containing protein</fullName>
    </submittedName>
</protein>
<dbReference type="AlphaFoldDB" id="A0A158R5B4"/>
<dbReference type="WBParaSite" id="SMUV_0000620301-mRNA-1">
    <property type="protein sequence ID" value="SMUV_0000620301-mRNA-1"/>
    <property type="gene ID" value="SMUV_0000620301"/>
</dbReference>
<sequence>MSGGGFIDDNGTETLFMCYLYIVIGPLAIFASLINLSVFLLDKRMRTTYILNIALYFGEIGNGISYIMTGYGRGALYYQGIFGNETTVHDCFFNHNWPIPLIMGTEIPAMLVVVISFERILAVTKPAWFNRNWKISTKLFFIFLVIVLQVLSIIVASYSAKNNYRTVNSGHCAIIDSTSKAYSTIHFTLIALAYVISFVSLVIVYLATRTKHSPKESRPRNSGLTKRQQLLLMIFFTASSVVLISAPGALMMGVLWELFAASDIAVGIIYSSTAFNTLVTTTINICLREDYRRQISKFLHCNFSERKISGITFVTSHAVSIKELGFSMRTRETNSYHTSCTLEITVNSTKSTKRSKYNVQYCKSKQRLIQADNLD</sequence>
<feature type="transmembrane region" description="Helical" evidence="1">
    <location>
        <begin position="97"/>
        <end position="118"/>
    </location>
</feature>
<reference evidence="3" key="1">
    <citation type="submission" date="2016-04" db="UniProtKB">
        <authorList>
            <consortium name="WormBaseParasite"/>
        </authorList>
    </citation>
    <scope>IDENTIFICATION</scope>
</reference>
<feature type="transmembrane region" description="Helical" evidence="1">
    <location>
        <begin position="268"/>
        <end position="287"/>
    </location>
</feature>
<dbReference type="Pfam" id="PF10323">
    <property type="entry name" value="7TM_GPCR_Srv"/>
    <property type="match status" value="1"/>
</dbReference>
<keyword evidence="1" id="KW-0472">Membrane</keyword>
<dbReference type="CDD" id="cd00637">
    <property type="entry name" value="7tm_classA_rhodopsin-like"/>
    <property type="match status" value="1"/>
</dbReference>
<feature type="transmembrane region" description="Helical" evidence="1">
    <location>
        <begin position="20"/>
        <end position="41"/>
    </location>
</feature>
<organism evidence="2 3">
    <name type="scientific">Syphacia muris</name>
    <dbReference type="NCBI Taxonomy" id="451379"/>
    <lineage>
        <taxon>Eukaryota</taxon>
        <taxon>Metazoa</taxon>
        <taxon>Ecdysozoa</taxon>
        <taxon>Nematoda</taxon>
        <taxon>Chromadorea</taxon>
        <taxon>Rhabditida</taxon>
        <taxon>Spirurina</taxon>
        <taxon>Oxyuridomorpha</taxon>
        <taxon>Oxyuroidea</taxon>
        <taxon>Oxyuridae</taxon>
        <taxon>Syphacia</taxon>
    </lineage>
</organism>
<name>A0A158R5B4_9BILA</name>
<evidence type="ECO:0000256" key="1">
    <source>
        <dbReference type="SAM" id="Phobius"/>
    </source>
</evidence>
<dbReference type="SUPFAM" id="SSF81321">
    <property type="entry name" value="Family A G protein-coupled receptor-like"/>
    <property type="match status" value="1"/>
</dbReference>
<dbReference type="Gene3D" id="1.20.1070.10">
    <property type="entry name" value="Rhodopsin 7-helix transmembrane proteins"/>
    <property type="match status" value="1"/>
</dbReference>
<accession>A0A158R5B4</accession>